<dbReference type="Pfam" id="PF01526">
    <property type="entry name" value="DDE_Tnp_Tn3"/>
    <property type="match status" value="1"/>
</dbReference>
<gene>
    <name evidence="7" type="ORF">PRIP_14927</name>
</gene>
<evidence type="ECO:0000256" key="1">
    <source>
        <dbReference type="ARBA" id="ARBA00009402"/>
    </source>
</evidence>
<dbReference type="RefSeq" id="WP_036101844.1">
    <property type="nucleotide sequence ID" value="NZ_AODL01000031.1"/>
</dbReference>
<reference evidence="7 8" key="1">
    <citation type="journal article" date="2014" name="Int. J. Syst. Evol. Microbiol.">
        <title>Listeria floridensis sp. nov., Listeria aquatica sp. nov., Listeria cornellensis sp. nov., Listeria riparia sp. nov. and Listeria grandensis sp. nov., from agricultural and natural environments.</title>
        <authorList>
            <person name="den Bakker H.C."/>
            <person name="Warchocki S."/>
            <person name="Wright E.M."/>
            <person name="Allred A.F."/>
            <person name="Ahlstrom C."/>
            <person name="Manuel C.S."/>
            <person name="Stasiewicz M.J."/>
            <person name="Burrell A."/>
            <person name="Roof S."/>
            <person name="Strawn L."/>
            <person name="Fortes E.D."/>
            <person name="Nightingale K.K."/>
            <person name="Kephart D."/>
            <person name="Wiedmann M."/>
        </authorList>
    </citation>
    <scope>NUCLEOTIDE SEQUENCE [LARGE SCALE GENOMIC DNA]</scope>
    <source>
        <strain evidence="7 8">FSL S10-1204</strain>
    </source>
</reference>
<dbReference type="GO" id="GO:0006313">
    <property type="term" value="P:DNA transposition"/>
    <property type="evidence" value="ECO:0007669"/>
    <property type="project" value="InterPro"/>
</dbReference>
<organism evidence="7 8">
    <name type="scientific">Listeria riparia FSL S10-1204</name>
    <dbReference type="NCBI Taxonomy" id="1265816"/>
    <lineage>
        <taxon>Bacteria</taxon>
        <taxon>Bacillati</taxon>
        <taxon>Bacillota</taxon>
        <taxon>Bacilli</taxon>
        <taxon>Bacillales</taxon>
        <taxon>Listeriaceae</taxon>
        <taxon>Listeria</taxon>
    </lineage>
</organism>
<dbReference type="EMBL" id="AODL01000031">
    <property type="protein sequence ID" value="EUJ42841.1"/>
    <property type="molecule type" value="Genomic_DNA"/>
</dbReference>
<evidence type="ECO:0000259" key="5">
    <source>
        <dbReference type="Pfam" id="PF01526"/>
    </source>
</evidence>
<protein>
    <submittedName>
        <fullName evidence="7">Transposase Tn3 family protein</fullName>
    </submittedName>
</protein>
<name>W7D4R0_9LIST</name>
<dbReference type="AlphaFoldDB" id="W7D4R0"/>
<evidence type="ECO:0000259" key="6">
    <source>
        <dbReference type="Pfam" id="PF13700"/>
    </source>
</evidence>
<dbReference type="GO" id="GO:0004803">
    <property type="term" value="F:transposase activity"/>
    <property type="evidence" value="ECO:0007669"/>
    <property type="project" value="InterPro"/>
</dbReference>
<dbReference type="Pfam" id="PF13700">
    <property type="entry name" value="DUF4158"/>
    <property type="match status" value="1"/>
</dbReference>
<dbReference type="InterPro" id="IPR002513">
    <property type="entry name" value="Tn3_Tnp_DDE_dom"/>
</dbReference>
<evidence type="ECO:0000313" key="7">
    <source>
        <dbReference type="EMBL" id="EUJ42841.1"/>
    </source>
</evidence>
<evidence type="ECO:0000256" key="4">
    <source>
        <dbReference type="ARBA" id="ARBA00023172"/>
    </source>
</evidence>
<dbReference type="Proteomes" id="UP000019248">
    <property type="component" value="Unassembled WGS sequence"/>
</dbReference>
<evidence type="ECO:0000256" key="2">
    <source>
        <dbReference type="ARBA" id="ARBA00022578"/>
    </source>
</evidence>
<dbReference type="GO" id="GO:0003677">
    <property type="term" value="F:DNA binding"/>
    <property type="evidence" value="ECO:0007669"/>
    <property type="project" value="UniProtKB-KW"/>
</dbReference>
<keyword evidence="3" id="KW-0238">DNA-binding</keyword>
<dbReference type="PATRIC" id="fig|1265816.5.peg.2948"/>
<dbReference type="NCBIfam" id="NF033527">
    <property type="entry name" value="transpos_Tn3"/>
    <property type="match status" value="1"/>
</dbReference>
<proteinExistence type="inferred from homology"/>
<dbReference type="OrthoDB" id="3538665at2"/>
<keyword evidence="4" id="KW-0233">DNA recombination</keyword>
<sequence length="981" mass="114671">MKKEWTIDEEIEAFILSGREMAFVTAKYRATRIGFAVMLKYFQMEHQFPVEKKDIPPDMPLFIAKQLQLSPDAFTTYQFDSKTAYRQRQEILQFCGFREENEGDRKSLQDWLDDNIYEYNQDVDLLKEQIYRKYRIEKISIPSEWQIETLVRGRIRQKEQQFYQTTYQQLSATSLEKMDALLAYWGDLEDEENDKEDTTKITFRRLSLGPGRLSQATLVMELNKLQTLLDLELPDHLFTDIPAKILQKYRLRATSEDKTEVSRHNETVRYTLLSAFFWLKIRELHDSLVELLITLIHKIDGRAEKKVKMELILEVKKVFGKNKILVHLLESALQNPNGIIKDTLFSVASPEIVGDIVKELKYKNSIYQEKVHWCIRNSYSSSYRSAVTNILQPLQFKSNNHLHQPVIQAIDLLRQYHTSKQITFSSSEDIPLGPEIIPKKWYDLVIKEDSNGELKINRINYEICVLHALKDKLKCREIWVSFAFRYRNPDDYLPADFEENRVQHYETLQLPLDGAEKIDSLQQQLRDKLHLLDTTMPDNKKVNILTKKNGWIAVASNELSPDPHQLTYLKKEITDRWWMTNLIDIIKETDLRTGFSTTFQSLATYERLDRKTVQKRLLLCLYGIGTNTGIRRVSSGSPDISYKDLLYVKRKYIHTENLKAANQKIVNAILTERTESVWGKGSTSCASDSSRVVAYDQNLRTQWFPRYRGPGVSVYWHIEEKSMCIHSQVNAPKSSEVAAMLHGLLHHGTAKEVDRNYVDTHGQSAVGFAFCHLLGYELLSRFKNIHAQKLYKASASDRYEHISPVIAKRAINWDLIHRQYNEMVKYATALRINTADTEAILKQFSKNSSHPTYLAFQELGKVIKTMFLCDYLMSEELRKEIHSGLNTVENWHSASDFVFFGQGGEIRHNQLEEQEIAMLSLQLIQNCMIYMNTLKIQSVLRKKEWQNKMEAEDYRALTPMIYNHINPYGEFHIDMNKRIHL</sequence>
<accession>W7D4R0</accession>
<feature type="domain" description="Tn3 transposase DDE" evidence="5">
    <location>
        <begin position="584"/>
        <end position="971"/>
    </location>
</feature>
<comment type="caution">
    <text evidence="7">The sequence shown here is derived from an EMBL/GenBank/DDBJ whole genome shotgun (WGS) entry which is preliminary data.</text>
</comment>
<keyword evidence="2" id="KW-0815">Transposition</keyword>
<evidence type="ECO:0000313" key="8">
    <source>
        <dbReference type="Proteomes" id="UP000019248"/>
    </source>
</evidence>
<keyword evidence="8" id="KW-1185">Reference proteome</keyword>
<evidence type="ECO:0000256" key="3">
    <source>
        <dbReference type="ARBA" id="ARBA00023125"/>
    </source>
</evidence>
<feature type="domain" description="DUF4158" evidence="6">
    <location>
        <begin position="7"/>
        <end position="151"/>
    </location>
</feature>
<comment type="similarity">
    <text evidence="1">Belongs to the transposase 7 family.</text>
</comment>
<dbReference type="InterPro" id="IPR025296">
    <property type="entry name" value="DUF4158"/>
</dbReference>
<dbReference type="InterPro" id="IPR047653">
    <property type="entry name" value="Tn3-like_transpos"/>
</dbReference>